<dbReference type="Gene3D" id="1.10.510.10">
    <property type="entry name" value="Transferase(Phosphotransferase) domain 1"/>
    <property type="match status" value="1"/>
</dbReference>
<keyword evidence="20" id="KW-1185">Reference proteome</keyword>
<evidence type="ECO:0000256" key="7">
    <source>
        <dbReference type="ARBA" id="ARBA00022741"/>
    </source>
</evidence>
<evidence type="ECO:0000256" key="15">
    <source>
        <dbReference type="ARBA" id="ARBA00048679"/>
    </source>
</evidence>
<evidence type="ECO:0000256" key="12">
    <source>
        <dbReference type="ARBA" id="ARBA00023170"/>
    </source>
</evidence>
<evidence type="ECO:0000259" key="18">
    <source>
        <dbReference type="PROSITE" id="PS50011"/>
    </source>
</evidence>
<evidence type="ECO:0000256" key="13">
    <source>
        <dbReference type="ARBA" id="ARBA00023180"/>
    </source>
</evidence>
<dbReference type="Proteomes" id="UP000327013">
    <property type="component" value="Chromosome 2"/>
</dbReference>
<dbReference type="AlphaFoldDB" id="A0A5N6QTK0"/>
<evidence type="ECO:0000256" key="2">
    <source>
        <dbReference type="ARBA" id="ARBA00012513"/>
    </source>
</evidence>
<comment type="subcellular location">
    <subcellularLocation>
        <location evidence="1">Membrane</location>
        <topology evidence="1">Single-pass type I membrane protein</topology>
    </subcellularLocation>
</comment>
<keyword evidence="3" id="KW-0723">Serine/threonine-protein kinase</keyword>
<feature type="transmembrane region" description="Helical" evidence="17">
    <location>
        <begin position="142"/>
        <end position="166"/>
    </location>
</feature>
<dbReference type="OrthoDB" id="780646at2759"/>
<proteinExistence type="predicted"/>
<feature type="domain" description="Protein kinase" evidence="18">
    <location>
        <begin position="214"/>
        <end position="475"/>
    </location>
</feature>
<evidence type="ECO:0000256" key="8">
    <source>
        <dbReference type="ARBA" id="ARBA00022777"/>
    </source>
</evidence>
<evidence type="ECO:0000256" key="11">
    <source>
        <dbReference type="ARBA" id="ARBA00023136"/>
    </source>
</evidence>
<name>A0A5N6QTK0_9ROSI</name>
<dbReference type="EMBL" id="CM017322">
    <property type="protein sequence ID" value="KAE8010136.1"/>
    <property type="molecule type" value="Genomic_DNA"/>
</dbReference>
<dbReference type="InterPro" id="IPR017441">
    <property type="entry name" value="Protein_kinase_ATP_BS"/>
</dbReference>
<evidence type="ECO:0000256" key="6">
    <source>
        <dbReference type="ARBA" id="ARBA00022729"/>
    </source>
</evidence>
<dbReference type="EC" id="2.7.11.1" evidence="2"/>
<dbReference type="SMART" id="SM00220">
    <property type="entry name" value="S_TKc"/>
    <property type="match status" value="1"/>
</dbReference>
<keyword evidence="13" id="KW-0325">Glycoprotein</keyword>
<evidence type="ECO:0000256" key="9">
    <source>
        <dbReference type="ARBA" id="ARBA00022840"/>
    </source>
</evidence>
<dbReference type="GO" id="GO:0004674">
    <property type="term" value="F:protein serine/threonine kinase activity"/>
    <property type="evidence" value="ECO:0007669"/>
    <property type="project" value="UniProtKB-KW"/>
</dbReference>
<evidence type="ECO:0000256" key="14">
    <source>
        <dbReference type="ARBA" id="ARBA00047899"/>
    </source>
</evidence>
<keyword evidence="9 16" id="KW-0067">ATP-binding</keyword>
<dbReference type="InterPro" id="IPR043891">
    <property type="entry name" value="SPARK"/>
</dbReference>
<dbReference type="PROSITE" id="PS00107">
    <property type="entry name" value="PROTEIN_KINASE_ATP"/>
    <property type="match status" value="1"/>
</dbReference>
<comment type="catalytic activity">
    <reaction evidence="14">
        <text>L-threonyl-[protein] + ATP = O-phospho-L-threonyl-[protein] + ADP + H(+)</text>
        <dbReference type="Rhea" id="RHEA:46608"/>
        <dbReference type="Rhea" id="RHEA-COMP:11060"/>
        <dbReference type="Rhea" id="RHEA-COMP:11605"/>
        <dbReference type="ChEBI" id="CHEBI:15378"/>
        <dbReference type="ChEBI" id="CHEBI:30013"/>
        <dbReference type="ChEBI" id="CHEBI:30616"/>
        <dbReference type="ChEBI" id="CHEBI:61977"/>
        <dbReference type="ChEBI" id="CHEBI:456216"/>
        <dbReference type="EC" id="2.7.11.1"/>
    </reaction>
</comment>
<keyword evidence="5 17" id="KW-0812">Transmembrane</keyword>
<dbReference type="FunFam" id="3.30.200.20:FF:000390">
    <property type="entry name" value="probable LRR receptor-like serine/threonine-protein kinase RKF3"/>
    <property type="match status" value="1"/>
</dbReference>
<protein>
    <recommendedName>
        <fullName evidence="2">non-specific serine/threonine protein kinase</fullName>
        <ecNumber evidence="2">2.7.11.1</ecNumber>
    </recommendedName>
</protein>
<keyword evidence="11 17" id="KW-0472">Membrane</keyword>
<dbReference type="PROSITE" id="PS00108">
    <property type="entry name" value="PROTEIN_KINASE_ST"/>
    <property type="match status" value="1"/>
</dbReference>
<dbReference type="PANTHER" id="PTHR47989">
    <property type="entry name" value="OS01G0750732 PROTEIN"/>
    <property type="match status" value="1"/>
</dbReference>
<keyword evidence="6" id="KW-0732">Signal</keyword>
<comment type="catalytic activity">
    <reaction evidence="15">
        <text>L-seryl-[protein] + ATP = O-phospho-L-seryl-[protein] + ADP + H(+)</text>
        <dbReference type="Rhea" id="RHEA:17989"/>
        <dbReference type="Rhea" id="RHEA-COMP:9863"/>
        <dbReference type="Rhea" id="RHEA-COMP:11604"/>
        <dbReference type="ChEBI" id="CHEBI:15378"/>
        <dbReference type="ChEBI" id="CHEBI:29999"/>
        <dbReference type="ChEBI" id="CHEBI:30616"/>
        <dbReference type="ChEBI" id="CHEBI:83421"/>
        <dbReference type="ChEBI" id="CHEBI:456216"/>
        <dbReference type="EC" id="2.7.11.1"/>
    </reaction>
</comment>
<dbReference type="SUPFAM" id="SSF56112">
    <property type="entry name" value="Protein kinase-like (PK-like)"/>
    <property type="match status" value="1"/>
</dbReference>
<keyword evidence="4" id="KW-0808">Transferase</keyword>
<gene>
    <name evidence="19" type="ORF">FH972_006527</name>
</gene>
<evidence type="ECO:0000256" key="4">
    <source>
        <dbReference type="ARBA" id="ARBA00022679"/>
    </source>
</evidence>
<sequence>MSQFFNRDLCESLVDEFVPGFSVRSTCRFGTSLMSESCMNITTRAQFESQISQSELQEIRGKCSQFLEDSSTCASCISSLSRVGVTLFRDVDDRNVSDCASYPFVYATAFANRFGPTDIGTAKRLFTFDFTFTDRNTKKMKIVFWGVLAGCFIGLFGSVLVVCVCWRRHRKWRERGGNFDPAEMGLVLGREMISGRNSVIKFTFEEIKTATKNFHWENIIGRGGYGNVYKGILPDGSEVAVKRLKNCSPAGDEIFAHEVEVIARIKHVNLVSLRGFCTATLPLEGHQRIIVCDLIRNGSLYDHLFGSGNEKLSWPIRQKIAQGMARGLVYLHNGVYPGIIHRDVKTSNILLDETFEPKLADFGLAKFTPEGLSHLSTRAAGTLGYVAPEYALYGQLSEKTDVFSFGVVLLELLSGKKAVISVDNDKTLLLTDWAWSLVREGRAREVIDEGMPELGLPEVMEKYVLVGVLASHPLLYCRPTMSQIVNLLEIDLPVPPIPDRPPSLLAEIGDIEQQSASHSGGSTFMSCSTCHQPFCCKSDHPILNHRDNEGSCR</sequence>
<evidence type="ECO:0000256" key="10">
    <source>
        <dbReference type="ARBA" id="ARBA00022989"/>
    </source>
</evidence>
<evidence type="ECO:0000256" key="17">
    <source>
        <dbReference type="SAM" id="Phobius"/>
    </source>
</evidence>
<accession>A0A5N6QTK0</accession>
<dbReference type="FunFam" id="1.10.510.10:FF:000287">
    <property type="entry name" value="probable LRR receptor-like serine/threonine-protein kinase RKF3"/>
    <property type="match status" value="1"/>
</dbReference>
<feature type="binding site" evidence="16">
    <location>
        <position position="242"/>
    </location>
    <ligand>
        <name>ATP</name>
        <dbReference type="ChEBI" id="CHEBI:30616"/>
    </ligand>
</feature>
<evidence type="ECO:0000256" key="1">
    <source>
        <dbReference type="ARBA" id="ARBA00004479"/>
    </source>
</evidence>
<keyword evidence="12" id="KW-0675">Receptor</keyword>
<dbReference type="InterPro" id="IPR000719">
    <property type="entry name" value="Prot_kinase_dom"/>
</dbReference>
<evidence type="ECO:0000256" key="16">
    <source>
        <dbReference type="PROSITE-ProRule" id="PRU10141"/>
    </source>
</evidence>
<evidence type="ECO:0000256" key="5">
    <source>
        <dbReference type="ARBA" id="ARBA00022692"/>
    </source>
</evidence>
<dbReference type="InterPro" id="IPR008271">
    <property type="entry name" value="Ser/Thr_kinase_AS"/>
</dbReference>
<evidence type="ECO:0000256" key="3">
    <source>
        <dbReference type="ARBA" id="ARBA00022527"/>
    </source>
</evidence>
<evidence type="ECO:0000313" key="19">
    <source>
        <dbReference type="EMBL" id="KAE8010136.1"/>
    </source>
</evidence>
<organism evidence="19 20">
    <name type="scientific">Carpinus fangiana</name>
    <dbReference type="NCBI Taxonomy" id="176857"/>
    <lineage>
        <taxon>Eukaryota</taxon>
        <taxon>Viridiplantae</taxon>
        <taxon>Streptophyta</taxon>
        <taxon>Embryophyta</taxon>
        <taxon>Tracheophyta</taxon>
        <taxon>Spermatophyta</taxon>
        <taxon>Magnoliopsida</taxon>
        <taxon>eudicotyledons</taxon>
        <taxon>Gunneridae</taxon>
        <taxon>Pentapetalae</taxon>
        <taxon>rosids</taxon>
        <taxon>fabids</taxon>
        <taxon>Fagales</taxon>
        <taxon>Betulaceae</taxon>
        <taxon>Carpinus</taxon>
    </lineage>
</organism>
<dbReference type="PROSITE" id="PS50011">
    <property type="entry name" value="PROTEIN_KINASE_DOM"/>
    <property type="match status" value="1"/>
</dbReference>
<dbReference type="Gene3D" id="3.30.200.20">
    <property type="entry name" value="Phosphorylase Kinase, domain 1"/>
    <property type="match status" value="1"/>
</dbReference>
<dbReference type="CDD" id="cd14066">
    <property type="entry name" value="STKc_IRAK"/>
    <property type="match status" value="1"/>
</dbReference>
<keyword evidence="8" id="KW-0418">Kinase</keyword>
<evidence type="ECO:0000313" key="20">
    <source>
        <dbReference type="Proteomes" id="UP000327013"/>
    </source>
</evidence>
<reference evidence="19 20" key="1">
    <citation type="submission" date="2019-06" db="EMBL/GenBank/DDBJ databases">
        <title>A chromosomal-level reference genome of Carpinus fangiana (Coryloideae, Betulaceae).</title>
        <authorList>
            <person name="Yang X."/>
            <person name="Wang Z."/>
            <person name="Zhang L."/>
            <person name="Hao G."/>
            <person name="Liu J."/>
            <person name="Yang Y."/>
        </authorList>
    </citation>
    <scope>NUCLEOTIDE SEQUENCE [LARGE SCALE GENOMIC DNA]</scope>
    <source>
        <strain evidence="19">Cfa_2016G</strain>
        <tissue evidence="19">Leaf</tissue>
    </source>
</reference>
<dbReference type="GO" id="GO:0016020">
    <property type="term" value="C:membrane"/>
    <property type="evidence" value="ECO:0007669"/>
    <property type="project" value="UniProtKB-SubCell"/>
</dbReference>
<dbReference type="PANTHER" id="PTHR47989:SF62">
    <property type="entry name" value="OS05G0423500 PROTEIN"/>
    <property type="match status" value="1"/>
</dbReference>
<dbReference type="Pfam" id="PF00069">
    <property type="entry name" value="Pkinase"/>
    <property type="match status" value="1"/>
</dbReference>
<dbReference type="GO" id="GO:0005524">
    <property type="term" value="F:ATP binding"/>
    <property type="evidence" value="ECO:0007669"/>
    <property type="project" value="UniProtKB-UniRule"/>
</dbReference>
<dbReference type="Pfam" id="PF19160">
    <property type="entry name" value="SPARK"/>
    <property type="match status" value="1"/>
</dbReference>
<keyword evidence="10 17" id="KW-1133">Transmembrane helix</keyword>
<dbReference type="InterPro" id="IPR011009">
    <property type="entry name" value="Kinase-like_dom_sf"/>
</dbReference>
<keyword evidence="7 16" id="KW-0547">Nucleotide-binding</keyword>